<dbReference type="Proteomes" id="UP000483672">
    <property type="component" value="Unassembled WGS sequence"/>
</dbReference>
<feature type="compositionally biased region" description="Low complexity" evidence="1">
    <location>
        <begin position="101"/>
        <end position="116"/>
    </location>
</feature>
<reference evidence="2 3" key="1">
    <citation type="submission" date="2019-06" db="EMBL/GenBank/DDBJ databases">
        <authorList>
            <person name="Palmer J.M."/>
        </authorList>
    </citation>
    <scope>NUCLEOTIDE SEQUENCE [LARGE SCALE GENOMIC DNA]</scope>
    <source>
        <strain evidence="2 3">TWF191</strain>
    </source>
</reference>
<gene>
    <name evidence="2" type="ORF">TWF191_003909</name>
</gene>
<evidence type="ECO:0000313" key="3">
    <source>
        <dbReference type="Proteomes" id="UP000483672"/>
    </source>
</evidence>
<protein>
    <submittedName>
        <fullName evidence="2">Uncharacterized protein</fullName>
    </submittedName>
</protein>
<feature type="region of interest" description="Disordered" evidence="1">
    <location>
        <begin position="1"/>
        <end position="168"/>
    </location>
</feature>
<comment type="caution">
    <text evidence="2">The sequence shown here is derived from an EMBL/GenBank/DDBJ whole genome shotgun (WGS) entry which is preliminary data.</text>
</comment>
<organism evidence="2 3">
    <name type="scientific">Orbilia oligospora</name>
    <name type="common">Nematode-trapping fungus</name>
    <name type="synonym">Arthrobotrys oligospora</name>
    <dbReference type="NCBI Taxonomy" id="2813651"/>
    <lineage>
        <taxon>Eukaryota</taxon>
        <taxon>Fungi</taxon>
        <taxon>Dikarya</taxon>
        <taxon>Ascomycota</taxon>
        <taxon>Pezizomycotina</taxon>
        <taxon>Orbiliomycetes</taxon>
        <taxon>Orbiliales</taxon>
        <taxon>Orbiliaceae</taxon>
        <taxon>Orbilia</taxon>
    </lineage>
</organism>
<feature type="compositionally biased region" description="Basic residues" evidence="1">
    <location>
        <begin position="82"/>
        <end position="100"/>
    </location>
</feature>
<feature type="compositionally biased region" description="Basic and acidic residues" evidence="1">
    <location>
        <begin position="157"/>
        <end position="168"/>
    </location>
</feature>
<evidence type="ECO:0000313" key="2">
    <source>
        <dbReference type="EMBL" id="KAF3231933.1"/>
    </source>
</evidence>
<sequence>MHQFSEDAEALSLFLHDKTPDYDPELDRPDPKLDQAEKKLYDSLPSRSSPPNKGLMNLTAREMGELGYPVKSLNPPNPPQPHTHRSKRNRNPTKNSKPKTSKPSNVSKSRSNSPKTSEPKTSKTSKVLKSRSNSPSRVIKRDSSQDSIATRLRRRGSNTDHRGVSTSL</sequence>
<accession>A0A6G1MP37</accession>
<name>A0A6G1MP37_ORBOL</name>
<dbReference type="AlphaFoldDB" id="A0A6G1MP37"/>
<proteinExistence type="predicted"/>
<dbReference type="EMBL" id="WIPF01000002">
    <property type="protein sequence ID" value="KAF3231933.1"/>
    <property type="molecule type" value="Genomic_DNA"/>
</dbReference>
<feature type="compositionally biased region" description="Basic and acidic residues" evidence="1">
    <location>
        <begin position="15"/>
        <end position="41"/>
    </location>
</feature>
<evidence type="ECO:0000256" key="1">
    <source>
        <dbReference type="SAM" id="MobiDB-lite"/>
    </source>
</evidence>